<keyword evidence="4 7" id="KW-0645">Protease</keyword>
<dbReference type="Gene3D" id="2.40.70.10">
    <property type="entry name" value="Acid Proteases"/>
    <property type="match status" value="2"/>
</dbReference>
<dbReference type="Proteomes" id="UP000813824">
    <property type="component" value="Unassembled WGS sequence"/>
</dbReference>
<dbReference type="InterPro" id="IPR001969">
    <property type="entry name" value="Aspartic_peptidase_AS"/>
</dbReference>
<keyword evidence="4" id="KW-0378">Hydrolase</keyword>
<feature type="chain" id="PRO_5035456071" evidence="5">
    <location>
        <begin position="19"/>
        <end position="408"/>
    </location>
</feature>
<evidence type="ECO:0000256" key="4">
    <source>
        <dbReference type="RuleBase" id="RU000454"/>
    </source>
</evidence>
<feature type="signal peptide" evidence="5">
    <location>
        <begin position="1"/>
        <end position="18"/>
    </location>
</feature>
<evidence type="ECO:0000256" key="1">
    <source>
        <dbReference type="ARBA" id="ARBA00007447"/>
    </source>
</evidence>
<keyword evidence="8" id="KW-1185">Reference proteome</keyword>
<dbReference type="Pfam" id="PF00026">
    <property type="entry name" value="Asp"/>
    <property type="match status" value="1"/>
</dbReference>
<dbReference type="InterPro" id="IPR033121">
    <property type="entry name" value="PEPTIDASE_A1"/>
</dbReference>
<organism evidence="7 8">
    <name type="scientific">Cristinia sonorae</name>
    <dbReference type="NCBI Taxonomy" id="1940300"/>
    <lineage>
        <taxon>Eukaryota</taxon>
        <taxon>Fungi</taxon>
        <taxon>Dikarya</taxon>
        <taxon>Basidiomycota</taxon>
        <taxon>Agaricomycotina</taxon>
        <taxon>Agaricomycetes</taxon>
        <taxon>Agaricomycetidae</taxon>
        <taxon>Agaricales</taxon>
        <taxon>Pleurotineae</taxon>
        <taxon>Stephanosporaceae</taxon>
        <taxon>Cristinia</taxon>
    </lineage>
</organism>
<accession>A0A8K0XS99</accession>
<dbReference type="GO" id="GO:0006508">
    <property type="term" value="P:proteolysis"/>
    <property type="evidence" value="ECO:0007669"/>
    <property type="project" value="UniProtKB-KW"/>
</dbReference>
<dbReference type="PRINTS" id="PR00792">
    <property type="entry name" value="PEPSIN"/>
</dbReference>
<dbReference type="InterPro" id="IPR021109">
    <property type="entry name" value="Peptidase_aspartic_dom_sf"/>
</dbReference>
<keyword evidence="2 4" id="KW-0064">Aspartyl protease</keyword>
<feature type="active site" evidence="3">
    <location>
        <position position="92"/>
    </location>
</feature>
<comment type="caution">
    <text evidence="7">The sequence shown here is derived from an EMBL/GenBank/DDBJ whole genome shotgun (WGS) entry which is preliminary data.</text>
</comment>
<gene>
    <name evidence="7" type="ORF">BXZ70DRAFT_804411</name>
</gene>
<dbReference type="CDD" id="cd05471">
    <property type="entry name" value="pepsin_like"/>
    <property type="match status" value="1"/>
</dbReference>
<name>A0A8K0XS99_9AGAR</name>
<keyword evidence="5" id="KW-0732">Signal</keyword>
<proteinExistence type="inferred from homology"/>
<reference evidence="7" key="1">
    <citation type="journal article" date="2021" name="New Phytol.">
        <title>Evolutionary innovations through gain and loss of genes in the ectomycorrhizal Boletales.</title>
        <authorList>
            <person name="Wu G."/>
            <person name="Miyauchi S."/>
            <person name="Morin E."/>
            <person name="Kuo A."/>
            <person name="Drula E."/>
            <person name="Varga T."/>
            <person name="Kohler A."/>
            <person name="Feng B."/>
            <person name="Cao Y."/>
            <person name="Lipzen A."/>
            <person name="Daum C."/>
            <person name="Hundley H."/>
            <person name="Pangilinan J."/>
            <person name="Johnson J."/>
            <person name="Barry K."/>
            <person name="LaButti K."/>
            <person name="Ng V."/>
            <person name="Ahrendt S."/>
            <person name="Min B."/>
            <person name="Choi I.G."/>
            <person name="Park H."/>
            <person name="Plett J.M."/>
            <person name="Magnuson J."/>
            <person name="Spatafora J.W."/>
            <person name="Nagy L.G."/>
            <person name="Henrissat B."/>
            <person name="Grigoriev I.V."/>
            <person name="Yang Z.L."/>
            <person name="Xu J."/>
            <person name="Martin F.M."/>
        </authorList>
    </citation>
    <scope>NUCLEOTIDE SEQUENCE</scope>
    <source>
        <strain evidence="7">KKN 215</strain>
    </source>
</reference>
<dbReference type="PROSITE" id="PS51767">
    <property type="entry name" value="PEPTIDASE_A1"/>
    <property type="match status" value="1"/>
</dbReference>
<evidence type="ECO:0000313" key="8">
    <source>
        <dbReference type="Proteomes" id="UP000813824"/>
    </source>
</evidence>
<evidence type="ECO:0000256" key="2">
    <source>
        <dbReference type="ARBA" id="ARBA00022750"/>
    </source>
</evidence>
<dbReference type="InterPro" id="IPR001461">
    <property type="entry name" value="Aspartic_peptidase_A1"/>
</dbReference>
<dbReference type="AlphaFoldDB" id="A0A8K0XS99"/>
<dbReference type="InterPro" id="IPR034164">
    <property type="entry name" value="Pepsin-like_dom"/>
</dbReference>
<dbReference type="PANTHER" id="PTHR47966:SF51">
    <property type="entry name" value="BETA-SITE APP-CLEAVING ENZYME, ISOFORM A-RELATED"/>
    <property type="match status" value="1"/>
</dbReference>
<dbReference type="PANTHER" id="PTHR47966">
    <property type="entry name" value="BETA-SITE APP-CLEAVING ENZYME, ISOFORM A-RELATED"/>
    <property type="match status" value="1"/>
</dbReference>
<dbReference type="GO" id="GO:0004190">
    <property type="term" value="F:aspartic-type endopeptidase activity"/>
    <property type="evidence" value="ECO:0007669"/>
    <property type="project" value="UniProtKB-KW"/>
</dbReference>
<protein>
    <submittedName>
        <fullName evidence="7">Acid protease</fullName>
    </submittedName>
</protein>
<sequence length="408" mass="43627">MFVKTSLLVALSSAIVIAASPVVVVRDSPINIPLIKRFNARGDNRTLVERDRERIEALHRRASNVPTTNGLFAYTVTVNVGSPPTEYNLLLDTGSSNTWVGADPNRPHLETSTTTPTGQHVAFKYGTGEFAGVEVNDRLDLGNGLVIEQQGIGAATFSEDFEGFDGILAIGPVDLTIGSLSPDSTTPIPTVTDNLFAQGTISENLVAVSFEPPNSVSDTNGVVTFGGVDSTRFTGDIHFAPRTQVHNSTLWWGIDQTLTYGESTPIFAESTAGIVDTGTSLILLNPAGFNAYQAATGGVFDPNVGLLSFTPAQFAALESLFFHINGVTFELTPNAQIFPRQFNTLIGGSQDGIYGIIANLGIPRPVVPVFNSAFVNGMAFLERFYSVYDTANNQIGLATTEFTFAEFN</sequence>
<feature type="active site" evidence="3">
    <location>
        <position position="276"/>
    </location>
</feature>
<dbReference type="OrthoDB" id="660550at2759"/>
<dbReference type="SUPFAM" id="SSF50630">
    <property type="entry name" value="Acid proteases"/>
    <property type="match status" value="1"/>
</dbReference>
<evidence type="ECO:0000256" key="3">
    <source>
        <dbReference type="PIRSR" id="PIRSR601461-1"/>
    </source>
</evidence>
<evidence type="ECO:0000259" key="6">
    <source>
        <dbReference type="PROSITE" id="PS51767"/>
    </source>
</evidence>
<feature type="domain" description="Peptidase A1" evidence="6">
    <location>
        <begin position="74"/>
        <end position="398"/>
    </location>
</feature>
<dbReference type="EMBL" id="JAEVFJ010000009">
    <property type="protein sequence ID" value="KAH8102739.1"/>
    <property type="molecule type" value="Genomic_DNA"/>
</dbReference>
<evidence type="ECO:0000256" key="5">
    <source>
        <dbReference type="SAM" id="SignalP"/>
    </source>
</evidence>
<comment type="similarity">
    <text evidence="1 4">Belongs to the peptidase A1 family.</text>
</comment>
<evidence type="ECO:0000313" key="7">
    <source>
        <dbReference type="EMBL" id="KAH8102739.1"/>
    </source>
</evidence>
<dbReference type="PROSITE" id="PS00141">
    <property type="entry name" value="ASP_PROTEASE"/>
    <property type="match status" value="2"/>
</dbReference>